<dbReference type="InterPro" id="IPR010982">
    <property type="entry name" value="Lambda_DNA-bd_dom_sf"/>
</dbReference>
<dbReference type="CDD" id="cd00093">
    <property type="entry name" value="HTH_XRE"/>
    <property type="match status" value="1"/>
</dbReference>
<dbReference type="EMBL" id="RSCL01000035">
    <property type="protein sequence ID" value="RUS96655.1"/>
    <property type="molecule type" value="Genomic_DNA"/>
</dbReference>
<keyword evidence="1" id="KW-0238">DNA-binding</keyword>
<dbReference type="AlphaFoldDB" id="A0A3S1C7D3"/>
<reference evidence="3" key="1">
    <citation type="submission" date="2018-12" db="EMBL/GenBank/DDBJ databases">
        <authorList>
            <person name="Will S."/>
            <person name="Neumann-Schaal M."/>
            <person name="Henke P."/>
        </authorList>
    </citation>
    <scope>NUCLEOTIDE SEQUENCE</scope>
    <source>
        <strain evidence="3">PCC 7102</strain>
    </source>
</reference>
<proteinExistence type="predicted"/>
<evidence type="ECO:0000313" key="4">
    <source>
        <dbReference type="Proteomes" id="UP000271624"/>
    </source>
</evidence>
<dbReference type="Gene3D" id="1.10.260.40">
    <property type="entry name" value="lambda repressor-like DNA-binding domains"/>
    <property type="match status" value="1"/>
</dbReference>
<dbReference type="PROSITE" id="PS50943">
    <property type="entry name" value="HTH_CROC1"/>
    <property type="match status" value="1"/>
</dbReference>
<dbReference type="Pfam" id="PF01381">
    <property type="entry name" value="HTH_3"/>
    <property type="match status" value="1"/>
</dbReference>
<organism evidence="3 4">
    <name type="scientific">Dulcicalothrix desertica PCC 7102</name>
    <dbReference type="NCBI Taxonomy" id="232991"/>
    <lineage>
        <taxon>Bacteria</taxon>
        <taxon>Bacillati</taxon>
        <taxon>Cyanobacteriota</taxon>
        <taxon>Cyanophyceae</taxon>
        <taxon>Nostocales</taxon>
        <taxon>Calotrichaceae</taxon>
        <taxon>Dulcicalothrix</taxon>
    </lineage>
</organism>
<protein>
    <recommendedName>
        <fullName evidence="2">HTH cro/C1-type domain-containing protein</fullName>
    </recommendedName>
</protein>
<dbReference type="Proteomes" id="UP000271624">
    <property type="component" value="Unassembled WGS sequence"/>
</dbReference>
<comment type="caution">
    <text evidence="3">The sequence shown here is derived from an EMBL/GenBank/DDBJ whole genome shotgun (WGS) entry which is preliminary data.</text>
</comment>
<dbReference type="InterPro" id="IPR001387">
    <property type="entry name" value="Cro/C1-type_HTH"/>
</dbReference>
<dbReference type="PANTHER" id="PTHR46558">
    <property type="entry name" value="TRACRIPTIONAL REGULATORY PROTEIN-RELATED-RELATED"/>
    <property type="match status" value="1"/>
</dbReference>
<sequence length="168" mass="18516">MSQQDLANIAGVTRQTISGVESGQYTPNVAITLRLAKALGCKVEDLFWMEEDLPTVEAVVTKTVLTKGKLRVSLARVGGQWIAYPLMGKDAFRTEMIPVDAETIYCNNLDEEAFDQMHTSKILVRVLDDTEKLQNSVSIAGCTPIISLWAKEPRTLASTVTSALYFCE</sequence>
<gene>
    <name evidence="3" type="ORF">DSM106972_086780</name>
</gene>
<keyword evidence="4" id="KW-1185">Reference proteome</keyword>
<dbReference type="GO" id="GO:0003677">
    <property type="term" value="F:DNA binding"/>
    <property type="evidence" value="ECO:0007669"/>
    <property type="project" value="UniProtKB-KW"/>
</dbReference>
<evidence type="ECO:0000313" key="3">
    <source>
        <dbReference type="EMBL" id="RUS96655.1"/>
    </source>
</evidence>
<evidence type="ECO:0000259" key="2">
    <source>
        <dbReference type="PROSITE" id="PS50943"/>
    </source>
</evidence>
<dbReference type="SMART" id="SM00530">
    <property type="entry name" value="HTH_XRE"/>
    <property type="match status" value="1"/>
</dbReference>
<name>A0A3S1C7D3_9CYAN</name>
<dbReference type="PANTHER" id="PTHR46558:SF3">
    <property type="entry name" value="TRANSCRIPTIONAL REGULATOR"/>
    <property type="match status" value="1"/>
</dbReference>
<accession>A0A3S1C7D3</accession>
<feature type="domain" description="HTH cro/C1-type" evidence="2">
    <location>
        <begin position="1"/>
        <end position="46"/>
    </location>
</feature>
<reference evidence="3" key="2">
    <citation type="journal article" date="2019" name="Genome Biol. Evol.">
        <title>Day and night: Metabolic profiles and evolutionary relationships of six axenic non-marine cyanobacteria.</title>
        <authorList>
            <person name="Will S.E."/>
            <person name="Henke P."/>
            <person name="Boedeker C."/>
            <person name="Huang S."/>
            <person name="Brinkmann H."/>
            <person name="Rohde M."/>
            <person name="Jarek M."/>
            <person name="Friedl T."/>
            <person name="Seufert S."/>
            <person name="Schumacher M."/>
            <person name="Overmann J."/>
            <person name="Neumann-Schaal M."/>
            <person name="Petersen J."/>
        </authorList>
    </citation>
    <scope>NUCLEOTIDE SEQUENCE [LARGE SCALE GENOMIC DNA]</scope>
    <source>
        <strain evidence="3">PCC 7102</strain>
    </source>
</reference>
<dbReference type="SUPFAM" id="SSF47413">
    <property type="entry name" value="lambda repressor-like DNA-binding domains"/>
    <property type="match status" value="1"/>
</dbReference>
<evidence type="ECO:0000256" key="1">
    <source>
        <dbReference type="ARBA" id="ARBA00023125"/>
    </source>
</evidence>